<keyword evidence="2" id="KW-0285">Flavoprotein</keyword>
<dbReference type="SUPFAM" id="SSF51395">
    <property type="entry name" value="FMN-linked oxidoreductases"/>
    <property type="match status" value="1"/>
</dbReference>
<accession>A0ABV9PLY1</accession>
<comment type="similarity">
    <text evidence="5">Belongs to the FMN-dependent alpha-hydroxy acid dehydrogenase family.</text>
</comment>
<dbReference type="Pfam" id="PF01070">
    <property type="entry name" value="FMN_dh"/>
    <property type="match status" value="1"/>
</dbReference>
<dbReference type="RefSeq" id="WP_344987929.1">
    <property type="nucleotide sequence ID" value="NZ_BAABCD010000002.1"/>
</dbReference>
<sequence length="397" mass="42253">MKLGPFTLSRTTGGPATVEDLRALARRRLPAPVLAYLENGADEEVTLGRNREAWRDHRVRQRVLRGVREVDLGVRIAGTHLDLPVVLAPVGLAGAYHGSGDLAAARAARAAGTRSIVSTGATHTLEEVAGEAGGGHWFQLYPWGDRELTGGLLRRASTAGYQALFVTVDVPVVGNRLGERRLGMSVEPVVTPSTAAGYARHPRWLAMQARYRRLSLANLAEPGGPRRIADTVRRQSIAMRPDLDWDDLAWMRDQWDGPMYVKGVLDPEDAALAVRAGADGIVVSNHGGRQLDGTPATADALPGIVAEVGGRAQVLVDGGVRTGHAIAVALALGADAVLIGRPWVYGLAADGQRGVARVLEILDAELRRTLHLMGVRAAADLAGRHLVPHEAPPIPGR</sequence>
<dbReference type="Gene3D" id="3.20.20.70">
    <property type="entry name" value="Aldolase class I"/>
    <property type="match status" value="1"/>
</dbReference>
<evidence type="ECO:0000313" key="8">
    <source>
        <dbReference type="Proteomes" id="UP001595836"/>
    </source>
</evidence>
<dbReference type="InterPro" id="IPR008259">
    <property type="entry name" value="FMN_hydac_DH_AS"/>
</dbReference>
<dbReference type="EMBL" id="JBHSHP010000012">
    <property type="protein sequence ID" value="MFC4754122.1"/>
    <property type="molecule type" value="Genomic_DNA"/>
</dbReference>
<dbReference type="PROSITE" id="PS00557">
    <property type="entry name" value="FMN_HYDROXY_ACID_DH_1"/>
    <property type="match status" value="1"/>
</dbReference>
<evidence type="ECO:0000256" key="5">
    <source>
        <dbReference type="ARBA" id="ARBA00024042"/>
    </source>
</evidence>
<comment type="caution">
    <text evidence="7">The sequence shown here is derived from an EMBL/GenBank/DDBJ whole genome shotgun (WGS) entry which is preliminary data.</text>
</comment>
<evidence type="ECO:0000256" key="1">
    <source>
        <dbReference type="ARBA" id="ARBA00001917"/>
    </source>
</evidence>
<dbReference type="Proteomes" id="UP001595836">
    <property type="component" value="Unassembled WGS sequence"/>
</dbReference>
<evidence type="ECO:0000256" key="4">
    <source>
        <dbReference type="ARBA" id="ARBA00023002"/>
    </source>
</evidence>
<keyword evidence="3" id="KW-0288">FMN</keyword>
<comment type="cofactor">
    <cofactor evidence="1">
        <name>FMN</name>
        <dbReference type="ChEBI" id="CHEBI:58210"/>
    </cofactor>
</comment>
<proteinExistence type="inferred from homology"/>
<evidence type="ECO:0000259" key="6">
    <source>
        <dbReference type="PROSITE" id="PS51349"/>
    </source>
</evidence>
<evidence type="ECO:0000313" key="7">
    <source>
        <dbReference type="EMBL" id="MFC4754122.1"/>
    </source>
</evidence>
<dbReference type="InterPro" id="IPR037396">
    <property type="entry name" value="FMN_HAD"/>
</dbReference>
<dbReference type="InterPro" id="IPR000262">
    <property type="entry name" value="FMN-dep_DH"/>
</dbReference>
<dbReference type="PROSITE" id="PS51349">
    <property type="entry name" value="FMN_HYDROXY_ACID_DH_2"/>
    <property type="match status" value="1"/>
</dbReference>
<name>A0ABV9PLY1_9ACTN</name>
<dbReference type="GO" id="GO:0016491">
    <property type="term" value="F:oxidoreductase activity"/>
    <property type="evidence" value="ECO:0007669"/>
    <property type="project" value="UniProtKB-KW"/>
</dbReference>
<protein>
    <submittedName>
        <fullName evidence="7">Alpha-hydroxy acid oxidase</fullName>
        <ecNumber evidence="7">1.-.-.-</ecNumber>
    </submittedName>
</protein>
<dbReference type="PIRSF" id="PIRSF000138">
    <property type="entry name" value="Al-hdrx_acd_dh"/>
    <property type="match status" value="1"/>
</dbReference>
<evidence type="ECO:0000256" key="2">
    <source>
        <dbReference type="ARBA" id="ARBA00022630"/>
    </source>
</evidence>
<dbReference type="CDD" id="cd02809">
    <property type="entry name" value="alpha_hydroxyacid_oxid_FMN"/>
    <property type="match status" value="1"/>
</dbReference>
<dbReference type="InterPro" id="IPR012133">
    <property type="entry name" value="Alpha-hydoxy_acid_DH_FMN"/>
</dbReference>
<dbReference type="InterPro" id="IPR013785">
    <property type="entry name" value="Aldolase_TIM"/>
</dbReference>
<gene>
    <name evidence="7" type="ORF">ACFO7U_04915</name>
</gene>
<evidence type="ECO:0000256" key="3">
    <source>
        <dbReference type="ARBA" id="ARBA00022643"/>
    </source>
</evidence>
<organism evidence="7 8">
    <name type="scientific">Dietzia aurantiaca</name>
    <dbReference type="NCBI Taxonomy" id="983873"/>
    <lineage>
        <taxon>Bacteria</taxon>
        <taxon>Bacillati</taxon>
        <taxon>Actinomycetota</taxon>
        <taxon>Actinomycetes</taxon>
        <taxon>Mycobacteriales</taxon>
        <taxon>Dietziaceae</taxon>
        <taxon>Dietzia</taxon>
    </lineage>
</organism>
<feature type="domain" description="FMN hydroxy acid dehydrogenase" evidence="6">
    <location>
        <begin position="10"/>
        <end position="391"/>
    </location>
</feature>
<dbReference type="PANTHER" id="PTHR10578:SF107">
    <property type="entry name" value="2-HYDROXYACID OXIDASE 1"/>
    <property type="match status" value="1"/>
</dbReference>
<keyword evidence="8" id="KW-1185">Reference proteome</keyword>
<dbReference type="PANTHER" id="PTHR10578">
    <property type="entry name" value="S -2-HYDROXY-ACID OXIDASE-RELATED"/>
    <property type="match status" value="1"/>
</dbReference>
<dbReference type="EC" id="1.-.-.-" evidence="7"/>
<reference evidence="8" key="1">
    <citation type="journal article" date="2019" name="Int. J. Syst. Evol. Microbiol.">
        <title>The Global Catalogue of Microorganisms (GCM) 10K type strain sequencing project: providing services to taxonomists for standard genome sequencing and annotation.</title>
        <authorList>
            <consortium name="The Broad Institute Genomics Platform"/>
            <consortium name="The Broad Institute Genome Sequencing Center for Infectious Disease"/>
            <person name="Wu L."/>
            <person name="Ma J."/>
        </authorList>
    </citation>
    <scope>NUCLEOTIDE SEQUENCE [LARGE SCALE GENOMIC DNA]</scope>
    <source>
        <strain evidence="8">JCM 11882</strain>
    </source>
</reference>
<keyword evidence="4 7" id="KW-0560">Oxidoreductase</keyword>